<keyword evidence="3" id="KW-1185">Reference proteome</keyword>
<dbReference type="Pfam" id="PF04248">
    <property type="entry name" value="NTP_transf_9"/>
    <property type="match status" value="1"/>
</dbReference>
<evidence type="ECO:0000313" key="2">
    <source>
        <dbReference type="EMBL" id="KAK5537334.1"/>
    </source>
</evidence>
<proteinExistence type="predicted"/>
<dbReference type="PANTHER" id="PTHR34310:SF5">
    <property type="entry name" value="DUF427 DOMAIN PROTEIN (AFU_ORTHOLOGUE AFUA_3G02220)"/>
    <property type="match status" value="1"/>
</dbReference>
<dbReference type="AlphaFoldDB" id="A0AAV9Q852"/>
<protein>
    <recommendedName>
        <fullName evidence="1">DUF427 domain-containing protein</fullName>
    </recommendedName>
</protein>
<gene>
    <name evidence="2" type="ORF">LTR25_004585</name>
</gene>
<dbReference type="PANTHER" id="PTHR34310">
    <property type="entry name" value="DUF427 DOMAIN PROTEIN (AFU_ORTHOLOGUE AFUA_3G02220)"/>
    <property type="match status" value="1"/>
</dbReference>
<accession>A0AAV9Q852</accession>
<reference evidence="2 3" key="1">
    <citation type="submission" date="2023-06" db="EMBL/GenBank/DDBJ databases">
        <title>Black Yeasts Isolated from many extreme environments.</title>
        <authorList>
            <person name="Coleine C."/>
            <person name="Stajich J.E."/>
            <person name="Selbmann L."/>
        </authorList>
    </citation>
    <scope>NUCLEOTIDE SEQUENCE [LARGE SCALE GENOMIC DNA]</scope>
    <source>
        <strain evidence="2 3">CCFEE 5887</strain>
    </source>
</reference>
<comment type="caution">
    <text evidence="2">The sequence shown here is derived from an EMBL/GenBank/DDBJ whole genome shotgun (WGS) entry which is preliminary data.</text>
</comment>
<evidence type="ECO:0000259" key="1">
    <source>
        <dbReference type="Pfam" id="PF04248"/>
    </source>
</evidence>
<dbReference type="InterPro" id="IPR038694">
    <property type="entry name" value="DUF427_sf"/>
</dbReference>
<dbReference type="Proteomes" id="UP001345827">
    <property type="component" value="Unassembled WGS sequence"/>
</dbReference>
<dbReference type="EMBL" id="JAXLQG010000007">
    <property type="protein sequence ID" value="KAK5537334.1"/>
    <property type="molecule type" value="Genomic_DNA"/>
</dbReference>
<name>A0AAV9Q852_9PEZI</name>
<organism evidence="2 3">
    <name type="scientific">Vermiconidia calcicola</name>
    <dbReference type="NCBI Taxonomy" id="1690605"/>
    <lineage>
        <taxon>Eukaryota</taxon>
        <taxon>Fungi</taxon>
        <taxon>Dikarya</taxon>
        <taxon>Ascomycota</taxon>
        <taxon>Pezizomycotina</taxon>
        <taxon>Dothideomycetes</taxon>
        <taxon>Dothideomycetidae</taxon>
        <taxon>Mycosphaerellales</taxon>
        <taxon>Extremaceae</taxon>
        <taxon>Vermiconidia</taxon>
    </lineage>
</organism>
<evidence type="ECO:0000313" key="3">
    <source>
        <dbReference type="Proteomes" id="UP001345827"/>
    </source>
</evidence>
<sequence>MTNATAKVSGSVIASADKYETVEGNIYFPPDSINKSFFSPSDTHTSCPWKGIASYYDVTVDGNTLKDAAWYYPTPKEKATNIKDHVAFYKTKVDVSTA</sequence>
<feature type="domain" description="DUF427" evidence="1">
    <location>
        <begin position="5"/>
        <end position="90"/>
    </location>
</feature>
<dbReference type="InterPro" id="IPR007361">
    <property type="entry name" value="DUF427"/>
</dbReference>
<dbReference type="Gene3D" id="2.170.150.40">
    <property type="entry name" value="Domain of unknown function (DUF427)"/>
    <property type="match status" value="1"/>
</dbReference>